<name>A0A1Y3PR72_9BACI</name>
<comment type="caution">
    <text evidence="1">The sequence shown here is derived from an EMBL/GenBank/DDBJ whole genome shotgun (WGS) entry which is preliminary data.</text>
</comment>
<accession>A0A1Y3PR72</accession>
<evidence type="ECO:0000313" key="2">
    <source>
        <dbReference type="Proteomes" id="UP000196475"/>
    </source>
</evidence>
<reference evidence="2" key="1">
    <citation type="submission" date="2016-06" db="EMBL/GenBank/DDBJ databases">
        <authorList>
            <person name="Nascimento L."/>
            <person name="Pereira R.V."/>
            <person name="Martins L.F."/>
            <person name="Quaggio R.B."/>
            <person name="Silva A.M."/>
            <person name="Setubal J.C."/>
        </authorList>
    </citation>
    <scope>NUCLEOTIDE SEQUENCE [LARGE SCALE GENOMIC DNA]</scope>
</reference>
<evidence type="ECO:0008006" key="3">
    <source>
        <dbReference type="Google" id="ProtNLM"/>
    </source>
</evidence>
<evidence type="ECO:0000313" key="1">
    <source>
        <dbReference type="EMBL" id="OUM87638.1"/>
    </source>
</evidence>
<proteinExistence type="predicted"/>
<organism evidence="1 2">
    <name type="scientific">Bacillus thermozeamaize</name>
    <dbReference type="NCBI Taxonomy" id="230954"/>
    <lineage>
        <taxon>Bacteria</taxon>
        <taxon>Bacillati</taxon>
        <taxon>Bacillota</taxon>
        <taxon>Bacilli</taxon>
        <taxon>Bacillales</taxon>
        <taxon>Bacillaceae</taxon>
        <taxon>Bacillus</taxon>
    </lineage>
</organism>
<sequence length="67" mass="7753">MVERTGVYFFRASYVIALAKVKKAVVITGEIPADPKAKKIKMPDVCMKMGVDWANFLQFIRREGWRF</sequence>
<protein>
    <recommendedName>
        <fullName evidence="3">DUF4411 domain-containing protein</fullName>
    </recommendedName>
</protein>
<dbReference type="InterPro" id="IPR016541">
    <property type="entry name" value="UCP008505"/>
</dbReference>
<gene>
    <name evidence="1" type="ORF">BAA01_05070</name>
</gene>
<dbReference type="AlphaFoldDB" id="A0A1Y3PR72"/>
<dbReference type="Pfam" id="PF14367">
    <property type="entry name" value="DUF4411"/>
    <property type="match status" value="1"/>
</dbReference>
<dbReference type="EMBL" id="LZRT01000072">
    <property type="protein sequence ID" value="OUM87638.1"/>
    <property type="molecule type" value="Genomic_DNA"/>
</dbReference>
<dbReference type="Proteomes" id="UP000196475">
    <property type="component" value="Unassembled WGS sequence"/>
</dbReference>